<sequence length="88" mass="9826">MNTIGFCRTCQVVLVIMLVSFLDGIFTISWVVSSNFFVCPFLRRSPVAFYSASELSGYVSPSCYRFDKLDISASSPRSLLCCLLYAIT</sequence>
<protein>
    <submittedName>
        <fullName evidence="2">Putative secreted protein</fullName>
    </submittedName>
</protein>
<organism evidence="2">
    <name type="scientific">Amblyomma triste</name>
    <name type="common">Neotropical tick</name>
    <dbReference type="NCBI Taxonomy" id="251400"/>
    <lineage>
        <taxon>Eukaryota</taxon>
        <taxon>Metazoa</taxon>
        <taxon>Ecdysozoa</taxon>
        <taxon>Arthropoda</taxon>
        <taxon>Chelicerata</taxon>
        <taxon>Arachnida</taxon>
        <taxon>Acari</taxon>
        <taxon>Parasitiformes</taxon>
        <taxon>Ixodida</taxon>
        <taxon>Ixodoidea</taxon>
        <taxon>Ixodidae</taxon>
        <taxon>Amblyomminae</taxon>
        <taxon>Amblyomma</taxon>
    </lineage>
</organism>
<dbReference type="AlphaFoldDB" id="A0A023G3R0"/>
<keyword evidence="1" id="KW-0812">Transmembrane</keyword>
<keyword evidence="1" id="KW-0472">Membrane</keyword>
<proteinExistence type="evidence at transcript level"/>
<name>A0A023G3R0_AMBTT</name>
<evidence type="ECO:0000313" key="2">
    <source>
        <dbReference type="EMBL" id="JAC27485.1"/>
    </source>
</evidence>
<reference evidence="2" key="1">
    <citation type="submission" date="2014-03" db="EMBL/GenBank/DDBJ databases">
        <title>The sialotranscriptome of Amblyomma triste, Amblyomma parvum and Amblyomma cajennense ticks, uncovered by 454-based RNA-seq.</title>
        <authorList>
            <person name="Garcia G.R."/>
            <person name="Gardinassi L.G."/>
            <person name="Ribeiro J.M."/>
            <person name="Anatriello E."/>
            <person name="Ferreira B.R."/>
            <person name="Moreira H.N."/>
            <person name="Mafra C."/>
            <person name="Olegario M.M."/>
            <person name="Szabo P.J."/>
            <person name="Miranda-Santos I.K."/>
            <person name="Maruyama S.R."/>
        </authorList>
    </citation>
    <scope>NUCLEOTIDE SEQUENCE</scope>
    <source>
        <strain evidence="2">Mato Grasso do Sul</strain>
        <tissue evidence="2">Salivary glands</tissue>
    </source>
</reference>
<dbReference type="EMBL" id="GBBM01007933">
    <property type="protein sequence ID" value="JAC27485.1"/>
    <property type="molecule type" value="mRNA"/>
</dbReference>
<keyword evidence="1" id="KW-1133">Transmembrane helix</keyword>
<evidence type="ECO:0000256" key="1">
    <source>
        <dbReference type="SAM" id="Phobius"/>
    </source>
</evidence>
<accession>A0A023G3R0</accession>
<feature type="transmembrane region" description="Helical" evidence="1">
    <location>
        <begin position="12"/>
        <end position="32"/>
    </location>
</feature>